<keyword evidence="3" id="KW-1003">Cell membrane</keyword>
<dbReference type="InterPro" id="IPR047272">
    <property type="entry name" value="S49_SppA_C"/>
</dbReference>
<keyword evidence="10" id="KW-0175">Coiled coil</keyword>
<dbReference type="Proteomes" id="UP000830116">
    <property type="component" value="Chromosome"/>
</dbReference>
<dbReference type="Pfam" id="PF08496">
    <property type="entry name" value="Peptidase_S49_N"/>
    <property type="match status" value="1"/>
</dbReference>
<sequence length="339" mass="38149">MDALQHIGVFAAQTFMVVFAIIAIILVIAMVATKAGHKSEIHVELLHKRYKNFRNLLKSHTLTKNERKELKKKLKEEKKSLETKSRDHEKKIYVIDFEGDIKASAVTNLREEVTAVLTIATPQDEVVVRVESPGGVVHGYGLAASQLLRVREKNIPLTVCVDKVAASGGYLMSCTANKILCAPFAIVGSIGVVAQVPNLHRVLKKHDVEYKEYTAGEYKRTVSLLGEITPKGEEKFKEQLEDTHILFKNFVHKFRPNMNIAEVATGEYWYGEQAITKGLVDEIRTSDDYLLGLSEKHQIVKVKFEHHESLSEKLTGIIGKAFKKGSLSILEELETRRFL</sequence>
<dbReference type="RefSeq" id="WP_243538474.1">
    <property type="nucleotide sequence ID" value="NZ_CP093442.1"/>
</dbReference>
<dbReference type="InterPro" id="IPR013703">
    <property type="entry name" value="Peptidase_S49_N_proteobac"/>
</dbReference>
<reference evidence="14" key="1">
    <citation type="submission" date="2022-03" db="EMBL/GenBank/DDBJ databases">
        <title>Genome Identification and Characterization of new species Bdellovibrio reynosense LBG001 sp. nov. from a Mexico soil sample.</title>
        <authorList>
            <person name="Camilli A."/>
            <person name="Ajao Y."/>
            <person name="Guo X."/>
        </authorList>
    </citation>
    <scope>NUCLEOTIDE SEQUENCE</scope>
    <source>
        <strain evidence="14">LBG001</strain>
    </source>
</reference>
<feature type="coiled-coil region" evidence="10">
    <location>
        <begin position="60"/>
        <end position="91"/>
    </location>
</feature>
<evidence type="ECO:0000256" key="5">
    <source>
        <dbReference type="ARBA" id="ARBA00022692"/>
    </source>
</evidence>
<keyword evidence="9 11" id="KW-0472">Membrane</keyword>
<dbReference type="CDD" id="cd07023">
    <property type="entry name" value="S49_Sppa_N_C"/>
    <property type="match status" value="1"/>
</dbReference>
<feature type="transmembrane region" description="Helical" evidence="11">
    <location>
        <begin position="6"/>
        <end position="32"/>
    </location>
</feature>
<evidence type="ECO:0000259" key="12">
    <source>
        <dbReference type="Pfam" id="PF01343"/>
    </source>
</evidence>
<evidence type="ECO:0000256" key="4">
    <source>
        <dbReference type="ARBA" id="ARBA00022670"/>
    </source>
</evidence>
<dbReference type="EC" id="3.4.21.-" evidence="14"/>
<evidence type="ECO:0000313" key="14">
    <source>
        <dbReference type="EMBL" id="UOF01854.1"/>
    </source>
</evidence>
<dbReference type="PANTHER" id="PTHR42987:SF4">
    <property type="entry name" value="PROTEASE SOHB-RELATED"/>
    <property type="match status" value="1"/>
</dbReference>
<protein>
    <submittedName>
        <fullName evidence="14">Protease SohB</fullName>
        <ecNumber evidence="14">3.4.21.-</ecNumber>
    </submittedName>
</protein>
<proteinExistence type="inferred from homology"/>
<dbReference type="GO" id="GO:0006508">
    <property type="term" value="P:proteolysis"/>
    <property type="evidence" value="ECO:0007669"/>
    <property type="project" value="UniProtKB-KW"/>
</dbReference>
<dbReference type="Pfam" id="PF01343">
    <property type="entry name" value="Peptidase_S49"/>
    <property type="match status" value="1"/>
</dbReference>
<keyword evidence="6 14" id="KW-0378">Hydrolase</keyword>
<evidence type="ECO:0000256" key="1">
    <source>
        <dbReference type="ARBA" id="ARBA00004236"/>
    </source>
</evidence>
<dbReference type="Gene3D" id="6.20.330.10">
    <property type="match status" value="1"/>
</dbReference>
<evidence type="ECO:0000256" key="9">
    <source>
        <dbReference type="ARBA" id="ARBA00023136"/>
    </source>
</evidence>
<dbReference type="NCBIfam" id="NF008745">
    <property type="entry name" value="PRK11778.1"/>
    <property type="match status" value="1"/>
</dbReference>
<keyword evidence="15" id="KW-1185">Reference proteome</keyword>
<dbReference type="SUPFAM" id="SSF52096">
    <property type="entry name" value="ClpP/crotonase"/>
    <property type="match status" value="1"/>
</dbReference>
<dbReference type="EMBL" id="CP093442">
    <property type="protein sequence ID" value="UOF01854.1"/>
    <property type="molecule type" value="Genomic_DNA"/>
</dbReference>
<comment type="subcellular location">
    <subcellularLocation>
        <location evidence="1">Cell membrane</location>
    </subcellularLocation>
</comment>
<evidence type="ECO:0000256" key="7">
    <source>
        <dbReference type="ARBA" id="ARBA00022825"/>
    </source>
</evidence>
<name>A0ABY4CAW2_9BACT</name>
<gene>
    <name evidence="14" type="primary">sohB</name>
    <name evidence="14" type="ORF">MNR06_02660</name>
</gene>
<dbReference type="InterPro" id="IPR029045">
    <property type="entry name" value="ClpP/crotonase-like_dom_sf"/>
</dbReference>
<evidence type="ECO:0000313" key="15">
    <source>
        <dbReference type="Proteomes" id="UP000830116"/>
    </source>
</evidence>
<evidence type="ECO:0000256" key="8">
    <source>
        <dbReference type="ARBA" id="ARBA00022989"/>
    </source>
</evidence>
<comment type="similarity">
    <text evidence="2">Belongs to the peptidase S49 family.</text>
</comment>
<keyword evidence="4 14" id="KW-0645">Protease</keyword>
<evidence type="ECO:0000256" key="3">
    <source>
        <dbReference type="ARBA" id="ARBA00022475"/>
    </source>
</evidence>
<dbReference type="PANTHER" id="PTHR42987">
    <property type="entry name" value="PEPTIDASE S49"/>
    <property type="match status" value="1"/>
</dbReference>
<feature type="domain" description="Peptidase S49 N-terminal proteobacteria" evidence="13">
    <location>
        <begin position="3"/>
        <end position="147"/>
    </location>
</feature>
<feature type="domain" description="Peptidase S49" evidence="12">
    <location>
        <begin position="151"/>
        <end position="296"/>
    </location>
</feature>
<organism evidence="14 15">
    <name type="scientific">Bdellovibrio reynosensis</name>
    <dbReference type="NCBI Taxonomy" id="2835041"/>
    <lineage>
        <taxon>Bacteria</taxon>
        <taxon>Pseudomonadati</taxon>
        <taxon>Bdellovibrionota</taxon>
        <taxon>Bdellovibrionia</taxon>
        <taxon>Bdellovibrionales</taxon>
        <taxon>Pseudobdellovibrionaceae</taxon>
        <taxon>Bdellovibrio</taxon>
    </lineage>
</organism>
<keyword evidence="8 11" id="KW-1133">Transmembrane helix</keyword>
<dbReference type="Gene3D" id="3.90.226.10">
    <property type="entry name" value="2-enoyl-CoA Hydratase, Chain A, domain 1"/>
    <property type="match status" value="1"/>
</dbReference>
<evidence type="ECO:0000256" key="10">
    <source>
        <dbReference type="SAM" id="Coils"/>
    </source>
</evidence>
<keyword evidence="5 11" id="KW-0812">Transmembrane</keyword>
<evidence type="ECO:0000256" key="2">
    <source>
        <dbReference type="ARBA" id="ARBA00008683"/>
    </source>
</evidence>
<evidence type="ECO:0000256" key="6">
    <source>
        <dbReference type="ARBA" id="ARBA00022801"/>
    </source>
</evidence>
<accession>A0ABY4CAW2</accession>
<dbReference type="InterPro" id="IPR002142">
    <property type="entry name" value="Peptidase_S49"/>
</dbReference>
<evidence type="ECO:0000259" key="13">
    <source>
        <dbReference type="Pfam" id="PF08496"/>
    </source>
</evidence>
<dbReference type="GO" id="GO:0008233">
    <property type="term" value="F:peptidase activity"/>
    <property type="evidence" value="ECO:0007669"/>
    <property type="project" value="UniProtKB-KW"/>
</dbReference>
<evidence type="ECO:0000256" key="11">
    <source>
        <dbReference type="SAM" id="Phobius"/>
    </source>
</evidence>
<keyword evidence="7" id="KW-0720">Serine protease</keyword>